<proteinExistence type="predicted"/>
<dbReference type="AlphaFoldDB" id="A0A6F8ZGB9"/>
<evidence type="ECO:0000313" key="2">
    <source>
        <dbReference type="Proteomes" id="UP000503399"/>
    </source>
</evidence>
<gene>
    <name evidence="1" type="ORF">R50_1292</name>
</gene>
<name>A0A6F8ZGB9_9FIRM</name>
<dbReference type="EMBL" id="LR778114">
    <property type="protein sequence ID" value="CAB1128798.1"/>
    <property type="molecule type" value="Genomic_DNA"/>
</dbReference>
<keyword evidence="2" id="KW-1185">Reference proteome</keyword>
<evidence type="ECO:0000313" key="1">
    <source>
        <dbReference type="EMBL" id="CAB1128798.1"/>
    </source>
</evidence>
<protein>
    <submittedName>
        <fullName evidence="1">Uncharacterized protein</fullName>
    </submittedName>
</protein>
<dbReference type="Proteomes" id="UP000503399">
    <property type="component" value="Chromosome"/>
</dbReference>
<sequence>MHPRQELALLDAIIAGLPQLSSQAVGPLWPVVKNADTNLSGYQLFQLGNFIRGGQLQLEPLATLRKEVH</sequence>
<dbReference type="KEGG" id="hfv:R50_1292"/>
<accession>A0A6F8ZGB9</accession>
<reference evidence="1 2" key="1">
    <citation type="submission" date="2020-02" db="EMBL/GenBank/DDBJ databases">
        <authorList>
            <person name="Hogendoorn C."/>
        </authorList>
    </citation>
    <scope>NUCLEOTIDE SEQUENCE [LARGE SCALE GENOMIC DNA]</scope>
    <source>
        <strain evidence="1">R501</strain>
    </source>
</reference>
<organism evidence="1 2">
    <name type="scientific">Candidatus Hydrogenisulfobacillus filiaventi</name>
    <dbReference type="NCBI Taxonomy" id="2707344"/>
    <lineage>
        <taxon>Bacteria</taxon>
        <taxon>Bacillati</taxon>
        <taxon>Bacillota</taxon>
        <taxon>Clostridia</taxon>
        <taxon>Eubacteriales</taxon>
        <taxon>Clostridiales Family XVII. Incertae Sedis</taxon>
        <taxon>Candidatus Hydrogenisulfobacillus</taxon>
    </lineage>
</organism>